<dbReference type="RefSeq" id="WP_163606204.1">
    <property type="nucleotide sequence ID" value="NZ_JAABOO010000001.1"/>
</dbReference>
<evidence type="ECO:0000313" key="2">
    <source>
        <dbReference type="Proteomes" id="UP000468581"/>
    </source>
</evidence>
<sequence>MKTGIKILISVALTFILIFILLSIKGGRDHDIGYPKLLVQSNVDDWQLIHTENILGSTYYIMGKFDTEERRLDSITTNSYLKKAEFRLVNVSGVVGVGFKEMSFDPSVPEFKFKLSLFGSKKTVEDDFRHVNFKVDDKPIDNDVTCRFLGLDLSPEHERSNRVRETICCGRICTFIIVP</sequence>
<dbReference type="Proteomes" id="UP000468581">
    <property type="component" value="Unassembled WGS sequence"/>
</dbReference>
<gene>
    <name evidence="1" type="ORF">GWK08_07140</name>
</gene>
<dbReference type="AlphaFoldDB" id="A0A6P0UMV6"/>
<name>A0A6P0UMV6_9FLAO</name>
<accession>A0A6P0UMV6</accession>
<reference evidence="1 2" key="1">
    <citation type="submission" date="2020-01" db="EMBL/GenBank/DDBJ databases">
        <title>Leptobacterium flavescens.</title>
        <authorList>
            <person name="Wang G."/>
        </authorList>
    </citation>
    <scope>NUCLEOTIDE SEQUENCE [LARGE SCALE GENOMIC DNA]</scope>
    <source>
        <strain evidence="1 2">KCTC 22160</strain>
    </source>
</reference>
<evidence type="ECO:0000313" key="1">
    <source>
        <dbReference type="EMBL" id="NER13208.1"/>
    </source>
</evidence>
<dbReference type="EMBL" id="JAABOO010000001">
    <property type="protein sequence ID" value="NER13208.1"/>
    <property type="molecule type" value="Genomic_DNA"/>
</dbReference>
<proteinExistence type="predicted"/>
<organism evidence="1 2">
    <name type="scientific">Leptobacterium flavescens</name>
    <dbReference type="NCBI Taxonomy" id="472055"/>
    <lineage>
        <taxon>Bacteria</taxon>
        <taxon>Pseudomonadati</taxon>
        <taxon>Bacteroidota</taxon>
        <taxon>Flavobacteriia</taxon>
        <taxon>Flavobacteriales</taxon>
        <taxon>Flavobacteriaceae</taxon>
        <taxon>Leptobacterium</taxon>
    </lineage>
</organism>
<keyword evidence="2" id="KW-1185">Reference proteome</keyword>
<comment type="caution">
    <text evidence="1">The sequence shown here is derived from an EMBL/GenBank/DDBJ whole genome shotgun (WGS) entry which is preliminary data.</text>
</comment>
<protein>
    <submittedName>
        <fullName evidence="1">Uncharacterized protein</fullName>
    </submittedName>
</protein>